<dbReference type="EMBL" id="CP030032">
    <property type="protein sequence ID" value="AWV90115.1"/>
    <property type="molecule type" value="Genomic_DNA"/>
</dbReference>
<dbReference type="InterPro" id="IPR002818">
    <property type="entry name" value="DJ-1/PfpI"/>
</dbReference>
<dbReference type="PANTHER" id="PTHR42733:SF12">
    <property type="entry name" value="PROTEINASE"/>
    <property type="match status" value="1"/>
</dbReference>
<evidence type="ECO:0000313" key="3">
    <source>
        <dbReference type="EMBL" id="AWV90115.1"/>
    </source>
</evidence>
<evidence type="ECO:0000313" key="4">
    <source>
        <dbReference type="Proteomes" id="UP000249799"/>
    </source>
</evidence>
<name>A0A2Z4FMR4_9DELT</name>
<dbReference type="PANTHER" id="PTHR42733">
    <property type="entry name" value="DJ-1 PROTEIN"/>
    <property type="match status" value="1"/>
</dbReference>
<dbReference type="CDD" id="cd03134">
    <property type="entry name" value="GATase1_PfpI_like"/>
    <property type="match status" value="1"/>
</dbReference>
<dbReference type="PROSITE" id="PS51276">
    <property type="entry name" value="PEPTIDASE_C56_PFPI"/>
    <property type="match status" value="1"/>
</dbReference>
<dbReference type="NCBIfam" id="TIGR01382">
    <property type="entry name" value="PfpI"/>
    <property type="match status" value="1"/>
</dbReference>
<dbReference type="GO" id="GO:0008233">
    <property type="term" value="F:peptidase activity"/>
    <property type="evidence" value="ECO:0007669"/>
    <property type="project" value="UniProtKB-KW"/>
</dbReference>
<dbReference type="Pfam" id="PF01965">
    <property type="entry name" value="DJ-1_PfpI"/>
    <property type="match status" value="1"/>
</dbReference>
<dbReference type="RefSeq" id="WP_111335313.1">
    <property type="nucleotide sequence ID" value="NZ_CP030032.1"/>
</dbReference>
<keyword evidence="3" id="KW-0378">Hydrolase</keyword>
<organism evidence="3 4">
    <name type="scientific">Bradymonas sediminis</name>
    <dbReference type="NCBI Taxonomy" id="1548548"/>
    <lineage>
        <taxon>Bacteria</taxon>
        <taxon>Deltaproteobacteria</taxon>
        <taxon>Bradymonadales</taxon>
        <taxon>Bradymonadaceae</taxon>
        <taxon>Bradymonas</taxon>
    </lineage>
</organism>
<dbReference type="InterPro" id="IPR006286">
    <property type="entry name" value="C56_PfpI-like"/>
</dbReference>
<feature type="compositionally biased region" description="Basic and acidic residues" evidence="2">
    <location>
        <begin position="189"/>
        <end position="200"/>
    </location>
</feature>
<dbReference type="GO" id="GO:0006508">
    <property type="term" value="P:proteolysis"/>
    <property type="evidence" value="ECO:0007669"/>
    <property type="project" value="UniProtKB-KW"/>
</dbReference>
<dbReference type="KEGG" id="bsed:DN745_12545"/>
<comment type="similarity">
    <text evidence="1">Belongs to the peptidase C56 family.</text>
</comment>
<accession>A0A2Z4FMR4</accession>
<evidence type="ECO:0000256" key="2">
    <source>
        <dbReference type="SAM" id="MobiDB-lite"/>
    </source>
</evidence>
<dbReference type="SUPFAM" id="SSF52317">
    <property type="entry name" value="Class I glutamine amidotransferase-like"/>
    <property type="match status" value="1"/>
</dbReference>
<dbReference type="Proteomes" id="UP000249799">
    <property type="component" value="Chromosome"/>
</dbReference>
<gene>
    <name evidence="3" type="ORF">DN745_12545</name>
</gene>
<dbReference type="Gene3D" id="3.40.50.880">
    <property type="match status" value="1"/>
</dbReference>
<protein>
    <submittedName>
        <fullName evidence="3">Protease</fullName>
    </submittedName>
</protein>
<dbReference type="InterPro" id="IPR029062">
    <property type="entry name" value="Class_I_gatase-like"/>
</dbReference>
<dbReference type="OrthoDB" id="9792284at2"/>
<sequence>MAQELDTKQIALLATHGFEQSELEEPLIALREAGAEVAIISLEAGEIRGWHDGDWGESIPVDATIDEVDARGFDALLIPGGVLNPDKLRMNPAVVEFVHAFFAQHKPVASICHGPWLLAEADVIRGRKLTSYGSIKTDLKNAGANWMDQEVVVDNGLVTSRNPGDLDAFCAKMLEAFKIGTQKGQVASPERHRAQRDGSKRPRPRA</sequence>
<keyword evidence="4" id="KW-1185">Reference proteome</keyword>
<feature type="region of interest" description="Disordered" evidence="2">
    <location>
        <begin position="182"/>
        <end position="206"/>
    </location>
</feature>
<proteinExistence type="inferred from homology"/>
<dbReference type="AlphaFoldDB" id="A0A2Z4FMR4"/>
<reference evidence="3 4" key="1">
    <citation type="submission" date="2018-06" db="EMBL/GenBank/DDBJ databases">
        <title>Lujinxingia sediminis gen. nov. sp. nov., a new facultative anaerobic member of the class Deltaproteobacteria, and proposal of Lujinxingaceae fam. nov.</title>
        <authorList>
            <person name="Guo L.-Y."/>
            <person name="Li C.-M."/>
            <person name="Wang S."/>
            <person name="Du Z.-J."/>
        </authorList>
    </citation>
    <scope>NUCLEOTIDE SEQUENCE [LARGE SCALE GENOMIC DNA]</scope>
    <source>
        <strain evidence="3 4">FA350</strain>
    </source>
</reference>
<keyword evidence="3" id="KW-0645">Protease</keyword>
<evidence type="ECO:0000256" key="1">
    <source>
        <dbReference type="ARBA" id="ARBA00008542"/>
    </source>
</evidence>